<evidence type="ECO:0000256" key="7">
    <source>
        <dbReference type="SAM" id="Phobius"/>
    </source>
</evidence>
<evidence type="ECO:0000256" key="4">
    <source>
        <dbReference type="ARBA" id="ARBA00023004"/>
    </source>
</evidence>
<keyword evidence="10" id="KW-1185">Reference proteome</keyword>
<keyword evidence="7" id="KW-0812">Transmembrane</keyword>
<dbReference type="InterPro" id="IPR017900">
    <property type="entry name" value="4Fe4S_Fe_S_CS"/>
</dbReference>
<evidence type="ECO:0000313" key="10">
    <source>
        <dbReference type="Proteomes" id="UP000241193"/>
    </source>
</evidence>
<keyword evidence="4" id="KW-0408">Iron</keyword>
<gene>
    <name evidence="9" type="ORF">C8261_01760</name>
</gene>
<dbReference type="InterPro" id="IPR052378">
    <property type="entry name" value="NosR_regulator"/>
</dbReference>
<reference evidence="9 10" key="2">
    <citation type="submission" date="2018-04" db="EMBL/GenBank/DDBJ databases">
        <title>Thauera lacus sp. nov., isolated from an saline lake in Inner Mongolia, China.</title>
        <authorList>
            <person name="Liang Q.-Y."/>
        </authorList>
    </citation>
    <scope>NUCLEOTIDE SEQUENCE [LARGE SCALE GENOMIC DNA]</scope>
    <source>
        <strain evidence="9 10">D20</strain>
    </source>
</reference>
<dbReference type="AlphaFoldDB" id="A0A2T4IK72"/>
<keyword evidence="2" id="KW-1003">Cell membrane</keyword>
<keyword evidence="3" id="KW-0479">Metal-binding</keyword>
<keyword evidence="5" id="KW-0411">Iron-sulfur</keyword>
<comment type="subcellular location">
    <subcellularLocation>
        <location evidence="1">Cell membrane</location>
    </subcellularLocation>
</comment>
<sequence>MAATLTLSRVRTVVQLVMLFLTVWGANILGPYTADKITTRLPALSCAYDQHNGGYCVLVPLQHQMKHRVGEAIVKAQAVTFQIVLPLVFTMASFLLFFLILGKAFCGWVCPLGTVQEWINRLGRRFGLPMHRLASDKVGRVRPLKWLILLALVFLLPLLAGLGVAPHGLGNPYCDVCPSRIVTTLLTANTDELALRTHDGLALALGALANTLMGFVIIGALAIRQPFCRICPMLALNGAFKHLSLTRLDKREHSKCESCGVCAKACPMDIPEIHLRHGRQAYHDDCTLCGRCAEFCPDDDVIRIRFAPLTLFRSSREYYRRRIAAEMPDGQVKPVRLVRKPAGGDAS</sequence>
<evidence type="ECO:0000256" key="5">
    <source>
        <dbReference type="ARBA" id="ARBA00023014"/>
    </source>
</evidence>
<accession>A0A2T4IK72</accession>
<dbReference type="RefSeq" id="WP_107491919.1">
    <property type="nucleotide sequence ID" value="NZ_PZKC01000001.1"/>
</dbReference>
<name>A0A2T4IK72_9RHOO</name>
<dbReference type="PROSITE" id="PS51379">
    <property type="entry name" value="4FE4S_FER_2"/>
    <property type="match status" value="2"/>
</dbReference>
<evidence type="ECO:0000313" key="9">
    <source>
        <dbReference type="EMBL" id="PTD98159.1"/>
    </source>
</evidence>
<evidence type="ECO:0000256" key="6">
    <source>
        <dbReference type="ARBA" id="ARBA00023136"/>
    </source>
</evidence>
<dbReference type="OrthoDB" id="9806398at2"/>
<feature type="transmembrane region" description="Helical" evidence="7">
    <location>
        <begin position="146"/>
        <end position="165"/>
    </location>
</feature>
<comment type="caution">
    <text evidence="9">The sequence shown here is derived from an EMBL/GenBank/DDBJ whole genome shotgun (WGS) entry which is preliminary data.</text>
</comment>
<dbReference type="SUPFAM" id="SSF54862">
    <property type="entry name" value="4Fe-4S ferredoxins"/>
    <property type="match status" value="1"/>
</dbReference>
<evidence type="ECO:0000256" key="3">
    <source>
        <dbReference type="ARBA" id="ARBA00022723"/>
    </source>
</evidence>
<protein>
    <submittedName>
        <fullName evidence="9">4Fe-4S ferredoxin</fullName>
    </submittedName>
</protein>
<evidence type="ECO:0000256" key="2">
    <source>
        <dbReference type="ARBA" id="ARBA00022475"/>
    </source>
</evidence>
<feature type="domain" description="4Fe-4S ferredoxin-type" evidence="8">
    <location>
        <begin position="278"/>
        <end position="307"/>
    </location>
</feature>
<dbReference type="GO" id="GO:0051536">
    <property type="term" value="F:iron-sulfur cluster binding"/>
    <property type="evidence" value="ECO:0007669"/>
    <property type="project" value="UniProtKB-KW"/>
</dbReference>
<evidence type="ECO:0000256" key="1">
    <source>
        <dbReference type="ARBA" id="ARBA00004236"/>
    </source>
</evidence>
<dbReference type="Proteomes" id="UP000241193">
    <property type="component" value="Unassembled WGS sequence"/>
</dbReference>
<dbReference type="PANTHER" id="PTHR30224:SF4">
    <property type="entry name" value="ELECTRON TRANSPORT PROTEIN YCCM-RELATED"/>
    <property type="match status" value="1"/>
</dbReference>
<dbReference type="EMBL" id="PZKC01000001">
    <property type="protein sequence ID" value="PTD98159.1"/>
    <property type="molecule type" value="Genomic_DNA"/>
</dbReference>
<feature type="transmembrane region" description="Helical" evidence="7">
    <location>
        <begin position="79"/>
        <end position="101"/>
    </location>
</feature>
<evidence type="ECO:0000259" key="8">
    <source>
        <dbReference type="PROSITE" id="PS51379"/>
    </source>
</evidence>
<keyword evidence="6 7" id="KW-0472">Membrane</keyword>
<dbReference type="InterPro" id="IPR017896">
    <property type="entry name" value="4Fe4S_Fe-S-bd"/>
</dbReference>
<dbReference type="Pfam" id="PF13237">
    <property type="entry name" value="Fer4_10"/>
    <property type="match status" value="1"/>
</dbReference>
<feature type="transmembrane region" description="Helical" evidence="7">
    <location>
        <begin position="12"/>
        <end position="32"/>
    </location>
</feature>
<reference evidence="9 10" key="1">
    <citation type="submission" date="2018-03" db="EMBL/GenBank/DDBJ databases">
        <authorList>
            <person name="Keele B.F."/>
        </authorList>
    </citation>
    <scope>NUCLEOTIDE SEQUENCE [LARGE SCALE GENOMIC DNA]</scope>
    <source>
        <strain evidence="9 10">D20</strain>
    </source>
</reference>
<dbReference type="GO" id="GO:0005886">
    <property type="term" value="C:plasma membrane"/>
    <property type="evidence" value="ECO:0007669"/>
    <property type="project" value="UniProtKB-SubCell"/>
</dbReference>
<dbReference type="Gene3D" id="3.30.70.20">
    <property type="match status" value="1"/>
</dbReference>
<proteinExistence type="predicted"/>
<dbReference type="Pfam" id="PF12801">
    <property type="entry name" value="Fer4_5"/>
    <property type="match status" value="2"/>
</dbReference>
<dbReference type="GO" id="GO:0046872">
    <property type="term" value="F:metal ion binding"/>
    <property type="evidence" value="ECO:0007669"/>
    <property type="project" value="UniProtKB-KW"/>
</dbReference>
<organism evidence="9 10">
    <name type="scientific">Pseudothauera lacus</name>
    <dbReference type="NCBI Taxonomy" id="2136175"/>
    <lineage>
        <taxon>Bacteria</taxon>
        <taxon>Pseudomonadati</taxon>
        <taxon>Pseudomonadota</taxon>
        <taxon>Betaproteobacteria</taxon>
        <taxon>Rhodocyclales</taxon>
        <taxon>Zoogloeaceae</taxon>
        <taxon>Pseudothauera</taxon>
    </lineage>
</organism>
<dbReference type="PANTHER" id="PTHR30224">
    <property type="entry name" value="ELECTRON TRANSPORT PROTEIN"/>
    <property type="match status" value="1"/>
</dbReference>
<feature type="transmembrane region" description="Helical" evidence="7">
    <location>
        <begin position="201"/>
        <end position="223"/>
    </location>
</feature>
<keyword evidence="7" id="KW-1133">Transmembrane helix</keyword>
<dbReference type="PROSITE" id="PS00198">
    <property type="entry name" value="4FE4S_FER_1"/>
    <property type="match status" value="2"/>
</dbReference>
<feature type="domain" description="4Fe-4S ferredoxin-type" evidence="8">
    <location>
        <begin position="247"/>
        <end position="276"/>
    </location>
</feature>